<gene>
    <name evidence="2" type="ORF">KUDE01_019332</name>
</gene>
<feature type="region of interest" description="Disordered" evidence="1">
    <location>
        <begin position="39"/>
        <end position="64"/>
    </location>
</feature>
<evidence type="ECO:0000313" key="3">
    <source>
        <dbReference type="Proteomes" id="UP001228049"/>
    </source>
</evidence>
<dbReference type="Proteomes" id="UP001228049">
    <property type="component" value="Unassembled WGS sequence"/>
</dbReference>
<name>A0AAD9FAA5_DISEL</name>
<reference evidence="2" key="1">
    <citation type="submission" date="2023-04" db="EMBL/GenBank/DDBJ databases">
        <title>Chromosome-level genome of Chaenocephalus aceratus.</title>
        <authorList>
            <person name="Park H."/>
        </authorList>
    </citation>
    <scope>NUCLEOTIDE SEQUENCE</scope>
    <source>
        <strain evidence="2">DE</strain>
        <tissue evidence="2">Muscle</tissue>
    </source>
</reference>
<dbReference type="AlphaFoldDB" id="A0AAD9FAA5"/>
<proteinExistence type="predicted"/>
<comment type="caution">
    <text evidence="2">The sequence shown here is derived from an EMBL/GenBank/DDBJ whole genome shotgun (WGS) entry which is preliminary data.</text>
</comment>
<protein>
    <submittedName>
        <fullName evidence="2">Sphingosine-1-phosphate phosphatase 1</fullName>
    </submittedName>
</protein>
<evidence type="ECO:0000313" key="2">
    <source>
        <dbReference type="EMBL" id="KAK1893871.1"/>
    </source>
</evidence>
<accession>A0AAD9FAA5</accession>
<dbReference type="EMBL" id="JASDAP010000011">
    <property type="protein sequence ID" value="KAK1893871.1"/>
    <property type="molecule type" value="Genomic_DNA"/>
</dbReference>
<keyword evidence="3" id="KW-1185">Reference proteome</keyword>
<organism evidence="2 3">
    <name type="scientific">Dissostichus eleginoides</name>
    <name type="common">Patagonian toothfish</name>
    <name type="synonym">Dissostichus amissus</name>
    <dbReference type="NCBI Taxonomy" id="100907"/>
    <lineage>
        <taxon>Eukaryota</taxon>
        <taxon>Metazoa</taxon>
        <taxon>Chordata</taxon>
        <taxon>Craniata</taxon>
        <taxon>Vertebrata</taxon>
        <taxon>Euteleostomi</taxon>
        <taxon>Actinopterygii</taxon>
        <taxon>Neopterygii</taxon>
        <taxon>Teleostei</taxon>
        <taxon>Neoteleostei</taxon>
        <taxon>Acanthomorphata</taxon>
        <taxon>Eupercaria</taxon>
        <taxon>Perciformes</taxon>
        <taxon>Notothenioidei</taxon>
        <taxon>Nototheniidae</taxon>
        <taxon>Dissostichus</taxon>
    </lineage>
</organism>
<evidence type="ECO:0000256" key="1">
    <source>
        <dbReference type="SAM" id="MobiDB-lite"/>
    </source>
</evidence>
<sequence length="85" mass="9874">MEKSNRFVELYYYLQDPHLVARFQRFCGVHGTFSKTVSSKEADRTQSHNNGACHRPITGGNERKTWPVSEELGKEKQQEWVFGRG</sequence>